<keyword evidence="1" id="KW-1133">Transmembrane helix</keyword>
<dbReference type="EMBL" id="BNCI01000001">
    <property type="protein sequence ID" value="GHF13456.1"/>
    <property type="molecule type" value="Genomic_DNA"/>
</dbReference>
<organism evidence="2 3">
    <name type="scientific">Kordiimonas sediminis</name>
    <dbReference type="NCBI Taxonomy" id="1735581"/>
    <lineage>
        <taxon>Bacteria</taxon>
        <taxon>Pseudomonadati</taxon>
        <taxon>Pseudomonadota</taxon>
        <taxon>Alphaproteobacteria</taxon>
        <taxon>Kordiimonadales</taxon>
        <taxon>Kordiimonadaceae</taxon>
        <taxon>Kordiimonas</taxon>
    </lineage>
</organism>
<sequence>MPDTNDLDLEKLTAAWEHDTAPDLDTLHRDILRRQRGSYRILIAELFIAAGGTLTGLYMVFSDVPAIGIVVMLFSLFAGWISLLVRRRFARVPTGTIASETAALVQSYRRYIDIQLMGGMVIAGALLFIAVLLYVRPAEQNDPMVFTASIGTISIALTLTLVKIRRGVNRLTGLLTLGQSVQNPEDS</sequence>
<reference evidence="2" key="1">
    <citation type="journal article" date="2014" name="Int. J. Syst. Evol. Microbiol.">
        <title>Complete genome sequence of Corynebacterium casei LMG S-19264T (=DSM 44701T), isolated from a smear-ripened cheese.</title>
        <authorList>
            <consortium name="US DOE Joint Genome Institute (JGI-PGF)"/>
            <person name="Walter F."/>
            <person name="Albersmeier A."/>
            <person name="Kalinowski J."/>
            <person name="Ruckert C."/>
        </authorList>
    </citation>
    <scope>NUCLEOTIDE SEQUENCE</scope>
    <source>
        <strain evidence="2">KCTC 42590</strain>
    </source>
</reference>
<feature type="transmembrane region" description="Helical" evidence="1">
    <location>
        <begin position="116"/>
        <end position="137"/>
    </location>
</feature>
<keyword evidence="1" id="KW-0472">Membrane</keyword>
<keyword evidence="3" id="KW-1185">Reference proteome</keyword>
<feature type="transmembrane region" description="Helical" evidence="1">
    <location>
        <begin position="66"/>
        <end position="85"/>
    </location>
</feature>
<gene>
    <name evidence="2" type="ORF">GCM10017044_04360</name>
</gene>
<feature type="transmembrane region" description="Helical" evidence="1">
    <location>
        <begin position="143"/>
        <end position="162"/>
    </location>
</feature>
<proteinExistence type="predicted"/>
<comment type="caution">
    <text evidence="2">The sequence shown here is derived from an EMBL/GenBank/DDBJ whole genome shotgun (WGS) entry which is preliminary data.</text>
</comment>
<dbReference type="RefSeq" id="WP_191249915.1">
    <property type="nucleotide sequence ID" value="NZ_BNCI01000001.1"/>
</dbReference>
<dbReference type="Proteomes" id="UP000630923">
    <property type="component" value="Unassembled WGS sequence"/>
</dbReference>
<dbReference type="AlphaFoldDB" id="A0A919E2P6"/>
<evidence type="ECO:0000313" key="3">
    <source>
        <dbReference type="Proteomes" id="UP000630923"/>
    </source>
</evidence>
<protein>
    <submittedName>
        <fullName evidence="2">Uncharacterized protein</fullName>
    </submittedName>
</protein>
<reference evidence="2" key="2">
    <citation type="submission" date="2020-09" db="EMBL/GenBank/DDBJ databases">
        <authorList>
            <person name="Sun Q."/>
            <person name="Kim S."/>
        </authorList>
    </citation>
    <scope>NUCLEOTIDE SEQUENCE</scope>
    <source>
        <strain evidence="2">KCTC 42590</strain>
    </source>
</reference>
<name>A0A919E2P6_9PROT</name>
<evidence type="ECO:0000313" key="2">
    <source>
        <dbReference type="EMBL" id="GHF13456.1"/>
    </source>
</evidence>
<accession>A0A919E2P6</accession>
<feature type="transmembrane region" description="Helical" evidence="1">
    <location>
        <begin position="39"/>
        <end position="60"/>
    </location>
</feature>
<evidence type="ECO:0000256" key="1">
    <source>
        <dbReference type="SAM" id="Phobius"/>
    </source>
</evidence>
<keyword evidence="1" id="KW-0812">Transmembrane</keyword>